<reference evidence="4 5" key="1">
    <citation type="submission" date="2021-01" db="EMBL/GenBank/DDBJ databases">
        <title>Genomic Encyclopedia of Type Strains, Phase IV (KMG-IV): sequencing the most valuable type-strain genomes for metagenomic binning, comparative biology and taxonomic classification.</title>
        <authorList>
            <person name="Goeker M."/>
        </authorList>
    </citation>
    <scope>NUCLEOTIDE SEQUENCE [LARGE SCALE GENOMIC DNA]</scope>
    <source>
        <strain evidence="4 5">DSM 23711</strain>
    </source>
</reference>
<dbReference type="Proteomes" id="UP001296943">
    <property type="component" value="Unassembled WGS sequence"/>
</dbReference>
<accession>A0ABS2N2X0</accession>
<dbReference type="Pfam" id="PF14498">
    <property type="entry name" value="Glyco_hyd_65N_2"/>
    <property type="match status" value="1"/>
</dbReference>
<dbReference type="Pfam" id="PF21307">
    <property type="entry name" value="Glyco_hydro_95_C"/>
    <property type="match status" value="1"/>
</dbReference>
<dbReference type="Pfam" id="PF22124">
    <property type="entry name" value="Glyco_hydro_95_cat"/>
    <property type="match status" value="1"/>
</dbReference>
<feature type="domain" description="Glycosyl hydrolase family 95 N-terminal" evidence="1">
    <location>
        <begin position="3"/>
        <end position="251"/>
    </location>
</feature>
<name>A0ABS2N2X0_9BACI</name>
<dbReference type="Gene3D" id="2.70.98.50">
    <property type="entry name" value="putative glycoside hydrolase family protein from bacillus halodurans"/>
    <property type="match status" value="1"/>
</dbReference>
<dbReference type="GO" id="GO:0004560">
    <property type="term" value="F:alpha-L-fucosidase activity"/>
    <property type="evidence" value="ECO:0007669"/>
    <property type="project" value="UniProtKB-EC"/>
</dbReference>
<evidence type="ECO:0000259" key="3">
    <source>
        <dbReference type="Pfam" id="PF22124"/>
    </source>
</evidence>
<evidence type="ECO:0000259" key="1">
    <source>
        <dbReference type="Pfam" id="PF14498"/>
    </source>
</evidence>
<feature type="domain" description="Alpha fucosidase A-like C-terminal" evidence="2">
    <location>
        <begin position="694"/>
        <end position="787"/>
    </location>
</feature>
<keyword evidence="4" id="KW-0326">Glycosidase</keyword>
<evidence type="ECO:0000259" key="2">
    <source>
        <dbReference type="Pfam" id="PF21307"/>
    </source>
</evidence>
<comment type="caution">
    <text evidence="4">The sequence shown here is derived from an EMBL/GenBank/DDBJ whole genome shotgun (WGS) entry which is preliminary data.</text>
</comment>
<dbReference type="InterPro" id="IPR027414">
    <property type="entry name" value="GH95_N_dom"/>
</dbReference>
<dbReference type="InterPro" id="IPR012341">
    <property type="entry name" value="6hp_glycosidase-like_sf"/>
</dbReference>
<keyword evidence="5" id="KW-1185">Reference proteome</keyword>
<dbReference type="PANTHER" id="PTHR31084:SF0">
    <property type="entry name" value="ALPHA-L-FUCOSIDASE 2"/>
    <property type="match status" value="1"/>
</dbReference>
<dbReference type="InterPro" id="IPR016518">
    <property type="entry name" value="Alpha-L-fucosidase"/>
</dbReference>
<dbReference type="EC" id="3.2.1.51" evidence="4"/>
<dbReference type="PANTHER" id="PTHR31084">
    <property type="entry name" value="ALPHA-L-FUCOSIDASE 2"/>
    <property type="match status" value="1"/>
</dbReference>
<dbReference type="SUPFAM" id="SSF48208">
    <property type="entry name" value="Six-hairpin glycosidases"/>
    <property type="match status" value="1"/>
</dbReference>
<organism evidence="4 5">
    <name type="scientific">Aquibacillus albus</name>
    <dbReference type="NCBI Taxonomy" id="1168171"/>
    <lineage>
        <taxon>Bacteria</taxon>
        <taxon>Bacillati</taxon>
        <taxon>Bacillota</taxon>
        <taxon>Bacilli</taxon>
        <taxon>Bacillales</taxon>
        <taxon>Bacillaceae</taxon>
        <taxon>Aquibacillus</taxon>
    </lineage>
</organism>
<dbReference type="InterPro" id="IPR054363">
    <property type="entry name" value="GH95_cat"/>
</dbReference>
<evidence type="ECO:0000313" key="5">
    <source>
        <dbReference type="Proteomes" id="UP001296943"/>
    </source>
</evidence>
<feature type="domain" description="Glycosyl hydrolase family 95 catalytic" evidence="3">
    <location>
        <begin position="278"/>
        <end position="692"/>
    </location>
</feature>
<dbReference type="InterPro" id="IPR049053">
    <property type="entry name" value="AFCA-like_C"/>
</dbReference>
<protein>
    <submittedName>
        <fullName evidence="4">Alpha-L-fucosidase 2</fullName>
        <ecNumber evidence="4">3.2.1.51</ecNumber>
    </submittedName>
</protein>
<dbReference type="Gene3D" id="2.60.40.1180">
    <property type="entry name" value="Golgi alpha-mannosidase II"/>
    <property type="match status" value="1"/>
</dbReference>
<keyword evidence="4" id="KW-0378">Hydrolase</keyword>
<proteinExistence type="predicted"/>
<dbReference type="Gene3D" id="1.50.10.10">
    <property type="match status" value="1"/>
</dbReference>
<sequence>MKLQYKKPAVKWTEALPIGNSRLGAMVFGGIGVEHLQLNEETLWSGYPRDWNNPDAKHLLAEIRHQVNEENFEEADNIAKKMMGPYTQSYMPLGDLFLQFEHGEVVENYSRSLDLKDGISYVEYQVGKTTFTREMFISYPDQVAVIEIKTSQPGLLNVHAKLESPLRYRTHDDQGQLVMTGHAPEKVDPNYYTTENPIVYGDDDTTKAMTFEGRLGIAHDSGTLTVDCDGMHLLGATSATFYFSGATSFNGYDHFPSTEGKDPSLDANSYLKHAMKFSYAELRERHIEDYCSLFGRVDLQLGKTNALEDMSTDQWIAEYGASDPGLVELLFQYGRYLMITNSRPGSQPANLQGIWNANTRPPWSSNFTLNINAEMNYWPVETTNLSECHEPLLSLIERLSRNGKSTAKENYGADGWVAHHNTDIWCQTAPVGDYGHGDPVWALWPMGGVWLCQHLWEHFAFSKDKDYLREKAYPVMKDAARFCLDWLEEDEDGYFITNPSTSPEHKFIHNEVKASVSKSSTMDLALIWDLFTNCMEASEVLQIDQSFCEQLSEVRDSLYPMQVGKYGQLQEWYKDFEDEDTYHRHVSHLFGVYPGRQLTSIKSSEFYQAARKSLERRGNEGTGWSLGWKVGLWARFRDGEQSLELINNLLQLVDDDIENYHKGGIYANLFDAHPPFQIDGNFGVTAGIAEMLLQSHEGVLEFLPALPVAWATGKVKGLKARGGFEVNLAWLNGEVSCIEILSLAGEDCTLNAEFIVKEKETLNLVDLRELADGKYEINTEKGKSYVLLPS</sequence>
<dbReference type="InterPro" id="IPR008928">
    <property type="entry name" value="6-hairpin_glycosidase_sf"/>
</dbReference>
<dbReference type="RefSeq" id="WP_204500840.1">
    <property type="nucleotide sequence ID" value="NZ_JAFBDR010000017.1"/>
</dbReference>
<dbReference type="EMBL" id="JAFBDR010000017">
    <property type="protein sequence ID" value="MBM7572446.1"/>
    <property type="molecule type" value="Genomic_DNA"/>
</dbReference>
<gene>
    <name evidence="4" type="ORF">JOC48_002950</name>
</gene>
<dbReference type="InterPro" id="IPR013780">
    <property type="entry name" value="Glyco_hydro_b"/>
</dbReference>
<evidence type="ECO:0000313" key="4">
    <source>
        <dbReference type="EMBL" id="MBM7572446.1"/>
    </source>
</evidence>
<dbReference type="PIRSF" id="PIRSF007663">
    <property type="entry name" value="UCP007663"/>
    <property type="match status" value="1"/>
</dbReference>